<dbReference type="Pfam" id="PF24284">
    <property type="entry name" value="DUF7472"/>
    <property type="match status" value="1"/>
</dbReference>
<feature type="transmembrane region" description="Helical" evidence="1">
    <location>
        <begin position="12"/>
        <end position="32"/>
    </location>
</feature>
<organism evidence="2 3">
    <name type="scientific">Halopenitus persicus</name>
    <dbReference type="NCBI Taxonomy" id="1048396"/>
    <lineage>
        <taxon>Archaea</taxon>
        <taxon>Methanobacteriati</taxon>
        <taxon>Methanobacteriota</taxon>
        <taxon>Stenosarchaea group</taxon>
        <taxon>Halobacteria</taxon>
        <taxon>Halobacteriales</taxon>
        <taxon>Haloferacaceae</taxon>
        <taxon>Halopenitus</taxon>
    </lineage>
</organism>
<keyword evidence="1" id="KW-0472">Membrane</keyword>
<name>A0A1H3FMI9_9EURY</name>
<evidence type="ECO:0000313" key="3">
    <source>
        <dbReference type="Proteomes" id="UP000199079"/>
    </source>
</evidence>
<keyword evidence="1" id="KW-1133">Transmembrane helix</keyword>
<dbReference type="InterPro" id="IPR055895">
    <property type="entry name" value="DUF7472"/>
</dbReference>
<reference evidence="3" key="1">
    <citation type="submission" date="2016-10" db="EMBL/GenBank/DDBJ databases">
        <authorList>
            <person name="Varghese N."/>
            <person name="Submissions S."/>
        </authorList>
    </citation>
    <scope>NUCLEOTIDE SEQUENCE [LARGE SCALE GENOMIC DNA]</scope>
    <source>
        <strain evidence="3">DC30,IBRC 10041,KCTC 4046</strain>
    </source>
</reference>
<dbReference type="GeneID" id="43838685"/>
<sequence length="80" mass="8035">MDIDAELRRQIVVSLAAVLVFVVGLVAVGSRYGTGTGSSGEISLAPAGGIALVGLLGGFVLLMALVGVYLMRANDTDGSI</sequence>
<evidence type="ECO:0000256" key="1">
    <source>
        <dbReference type="SAM" id="Phobius"/>
    </source>
</evidence>
<dbReference type="EMBL" id="FNPC01000002">
    <property type="protein sequence ID" value="SDX92151.1"/>
    <property type="molecule type" value="Genomic_DNA"/>
</dbReference>
<protein>
    <submittedName>
        <fullName evidence="2">Uncharacterized protein</fullName>
    </submittedName>
</protein>
<dbReference type="Proteomes" id="UP000199079">
    <property type="component" value="Unassembled WGS sequence"/>
</dbReference>
<proteinExistence type="predicted"/>
<accession>A0A1H3FMI9</accession>
<dbReference type="AlphaFoldDB" id="A0A1H3FMI9"/>
<feature type="transmembrane region" description="Helical" evidence="1">
    <location>
        <begin position="44"/>
        <end position="70"/>
    </location>
</feature>
<keyword evidence="1" id="KW-0812">Transmembrane</keyword>
<dbReference type="RefSeq" id="WP_021075176.1">
    <property type="nucleotide sequence ID" value="NZ_FNPC01000002.1"/>
</dbReference>
<gene>
    <name evidence="2" type="ORF">SAMN05216564_102130</name>
</gene>
<evidence type="ECO:0000313" key="2">
    <source>
        <dbReference type="EMBL" id="SDX92151.1"/>
    </source>
</evidence>
<keyword evidence="3" id="KW-1185">Reference proteome</keyword>